<organism evidence="3 4">
    <name type="scientific">Symplocastrum torsivum CPER-KK1</name>
    <dbReference type="NCBI Taxonomy" id="450513"/>
    <lineage>
        <taxon>Bacteria</taxon>
        <taxon>Bacillati</taxon>
        <taxon>Cyanobacteriota</taxon>
        <taxon>Cyanophyceae</taxon>
        <taxon>Oscillatoriophycideae</taxon>
        <taxon>Oscillatoriales</taxon>
        <taxon>Microcoleaceae</taxon>
        <taxon>Symplocastrum</taxon>
    </lineage>
</organism>
<keyword evidence="2" id="KW-0732">Signal</keyword>
<protein>
    <submittedName>
        <fullName evidence="3">Uncharacterized protein</fullName>
    </submittedName>
</protein>
<feature type="non-terminal residue" evidence="3">
    <location>
        <position position="678"/>
    </location>
</feature>
<proteinExistence type="predicted"/>
<evidence type="ECO:0000256" key="1">
    <source>
        <dbReference type="SAM" id="MobiDB-lite"/>
    </source>
</evidence>
<feature type="region of interest" description="Disordered" evidence="1">
    <location>
        <begin position="429"/>
        <end position="448"/>
    </location>
</feature>
<evidence type="ECO:0000313" key="4">
    <source>
        <dbReference type="Proteomes" id="UP000753908"/>
    </source>
</evidence>
<dbReference type="AlphaFoldDB" id="A0A951U813"/>
<feature type="compositionally biased region" description="Acidic residues" evidence="1">
    <location>
        <begin position="249"/>
        <end position="301"/>
    </location>
</feature>
<sequence length="678" mass="70965">MIAKSTRYAICLGLAGGLAVAIAPAVRAQIQVTGGSTAGQAAFFVPVPGGSGTGVELFDVGINRLRLETPNGNTSTAIFTPTAASFDAGADNQPNAGDIGTLQGGLAGIAFSANGGTPTPFLNRDTVLNFTLTSFQSNLGVVDGTLISPQTAGDAPLVFLPAVEATVANGSSFQATLGELQLGDFEADINDGVINLASNLQFRESGSTSTSTTSSANLQRRIKFTFEGENVTPEDGTDFAVDGNGNSMGDDDDNGIGDDDDDNGIGMGDDDDNGIGMGDDDDDNGIGDDDDDDNGIGDDDTGSIRFVGEVNKKLQIQSVGTQGEREFQIEADLAAVDIAIDGPFNIQTDDGLNENNIITKYKIEGESEGIISDYANAFGFSGTARRDTQFTFEQGTNKLDGRSSGDVDFYAAAGVTSINRDIQFTDIQDDDFNSGSGNSGGSGNSDDSSEFSFCNICGVTLVRNSSLVVGGTDITVGSPIIVVTNSGNAGGSSSSSTSASSSVSNTNTTFANSVNVNVFSLATAFTSSTARAQYQILASSNIRIVTDIDADFGDDVATGNDDEDRRRTRVRLVQRGGRRYYVVVREGSSGGDDDDQQTANDDDQDDDQQTANDDDQDDDQQTANDDDQQTANDDDQDDDQQTANDDDQDDDQQTANDDDQDDDQQTANDDDQDDDQQT</sequence>
<feature type="compositionally biased region" description="Acidic residues" evidence="1">
    <location>
        <begin position="591"/>
        <end position="678"/>
    </location>
</feature>
<gene>
    <name evidence="3" type="ORF">KME25_02300</name>
</gene>
<dbReference type="EMBL" id="JAHHIF010000002">
    <property type="protein sequence ID" value="MBW4543270.1"/>
    <property type="molecule type" value="Genomic_DNA"/>
</dbReference>
<reference evidence="3" key="2">
    <citation type="journal article" date="2022" name="Microbiol. Resour. Announc.">
        <title>Metagenome Sequencing to Explore Phylogenomics of Terrestrial Cyanobacteria.</title>
        <authorList>
            <person name="Ward R.D."/>
            <person name="Stajich J.E."/>
            <person name="Johansen J.R."/>
            <person name="Huntemann M."/>
            <person name="Clum A."/>
            <person name="Foster B."/>
            <person name="Foster B."/>
            <person name="Roux S."/>
            <person name="Palaniappan K."/>
            <person name="Varghese N."/>
            <person name="Mukherjee S."/>
            <person name="Reddy T.B.K."/>
            <person name="Daum C."/>
            <person name="Copeland A."/>
            <person name="Chen I.A."/>
            <person name="Ivanova N.N."/>
            <person name="Kyrpides N.C."/>
            <person name="Shapiro N."/>
            <person name="Eloe-Fadrosh E.A."/>
            <person name="Pietrasiak N."/>
        </authorList>
    </citation>
    <scope>NUCLEOTIDE SEQUENCE</scope>
    <source>
        <strain evidence="3">CPER-KK1</strain>
    </source>
</reference>
<dbReference type="Proteomes" id="UP000753908">
    <property type="component" value="Unassembled WGS sequence"/>
</dbReference>
<comment type="caution">
    <text evidence="3">The sequence shown here is derived from an EMBL/GenBank/DDBJ whole genome shotgun (WGS) entry which is preliminary data.</text>
</comment>
<name>A0A951U813_9CYAN</name>
<evidence type="ECO:0000256" key="2">
    <source>
        <dbReference type="SAM" id="SignalP"/>
    </source>
</evidence>
<accession>A0A951U813</accession>
<feature type="region of interest" description="Disordered" evidence="1">
    <location>
        <begin position="226"/>
        <end position="303"/>
    </location>
</feature>
<feature type="region of interest" description="Disordered" evidence="1">
    <location>
        <begin position="581"/>
        <end position="678"/>
    </location>
</feature>
<feature type="chain" id="PRO_5037107178" evidence="2">
    <location>
        <begin position="29"/>
        <end position="678"/>
    </location>
</feature>
<reference evidence="3" key="1">
    <citation type="submission" date="2021-05" db="EMBL/GenBank/DDBJ databases">
        <authorList>
            <person name="Pietrasiak N."/>
            <person name="Ward R."/>
            <person name="Stajich J.E."/>
            <person name="Kurbessoian T."/>
        </authorList>
    </citation>
    <scope>NUCLEOTIDE SEQUENCE</scope>
    <source>
        <strain evidence="3">CPER-KK1</strain>
    </source>
</reference>
<feature type="signal peptide" evidence="2">
    <location>
        <begin position="1"/>
        <end position="28"/>
    </location>
</feature>
<evidence type="ECO:0000313" key="3">
    <source>
        <dbReference type="EMBL" id="MBW4543270.1"/>
    </source>
</evidence>